<feature type="compositionally biased region" description="Pro residues" evidence="1">
    <location>
        <begin position="85"/>
        <end position="98"/>
    </location>
</feature>
<evidence type="ECO:0000313" key="4">
    <source>
        <dbReference type="Proteomes" id="UP000041254"/>
    </source>
</evidence>
<feature type="compositionally biased region" description="Low complexity" evidence="1">
    <location>
        <begin position="136"/>
        <end position="157"/>
    </location>
</feature>
<gene>
    <name evidence="3" type="ORF">Vbra_18351</name>
</gene>
<feature type="region of interest" description="Disordered" evidence="1">
    <location>
        <begin position="71"/>
        <end position="159"/>
    </location>
</feature>
<evidence type="ECO:0000256" key="2">
    <source>
        <dbReference type="SAM" id="SignalP"/>
    </source>
</evidence>
<dbReference type="Pfam" id="PF13365">
    <property type="entry name" value="Trypsin_2"/>
    <property type="match status" value="1"/>
</dbReference>
<dbReference type="EMBL" id="CDMY01000759">
    <property type="protein sequence ID" value="CEM32682.1"/>
    <property type="molecule type" value="Genomic_DNA"/>
</dbReference>
<proteinExistence type="predicted"/>
<sequence>MLFSVVTVSVLVCWFVVAEGRRMGRTRRGLEAASIPVVDDSEMVISLAHTAEDLIRSRRAVPMKHLQAQLKQRQRCTLPPLIEASPPPSPTTPQPPAPSDKAADRHVHAAESTGAPDHDRTSDVHLDPRERPSAATTSTTSSTTSSSSSSSGSSSSNGSGGLWGWLSGGWWGTTSVDSSSRAGDAPCMPDVVEKVRSATLLVSSPFYCRKCNRLHTNTATGFFIHPSGLVVTNHHVLDGALGETVVVMDHKGRVYVVEEVCAANKTFDLAIIRVGLEKGERVNALEIGTPPPQGAAIGVMSHPDGNLFTFTEGRVSRYFRRGHRGPVAMALTADFARGSSGGPVFDSSGAVVGVVESTRTIYYDRHGGVPSNVQMVIKAAIPTPYLDYLVIHPSDQHSGNDGNTHHPTITAEGGAEPAGEPTDGCCGGPQCGHHGQPERKRPWWWTRRKARGRR</sequence>
<evidence type="ECO:0008006" key="5">
    <source>
        <dbReference type="Google" id="ProtNLM"/>
    </source>
</evidence>
<dbReference type="SUPFAM" id="SSF50494">
    <property type="entry name" value="Trypsin-like serine proteases"/>
    <property type="match status" value="1"/>
</dbReference>
<feature type="signal peptide" evidence="2">
    <location>
        <begin position="1"/>
        <end position="20"/>
    </location>
</feature>
<reference evidence="3 4" key="1">
    <citation type="submission" date="2014-11" db="EMBL/GenBank/DDBJ databases">
        <authorList>
            <person name="Zhu J."/>
            <person name="Qi W."/>
            <person name="Song R."/>
        </authorList>
    </citation>
    <scope>NUCLEOTIDE SEQUENCE [LARGE SCALE GENOMIC DNA]</scope>
</reference>
<accession>A0A0G4GQE7</accession>
<protein>
    <recommendedName>
        <fullName evidence="5">Serine protease</fullName>
    </recommendedName>
</protein>
<dbReference type="OrthoDB" id="1636974at2759"/>
<organism evidence="3 4">
    <name type="scientific">Vitrella brassicaformis (strain CCMP3155)</name>
    <dbReference type="NCBI Taxonomy" id="1169540"/>
    <lineage>
        <taxon>Eukaryota</taxon>
        <taxon>Sar</taxon>
        <taxon>Alveolata</taxon>
        <taxon>Colpodellida</taxon>
        <taxon>Vitrellaceae</taxon>
        <taxon>Vitrella</taxon>
    </lineage>
</organism>
<feature type="chain" id="PRO_5005190841" description="Serine protease" evidence="2">
    <location>
        <begin position="21"/>
        <end position="454"/>
    </location>
</feature>
<dbReference type="InterPro" id="IPR009003">
    <property type="entry name" value="Peptidase_S1_PA"/>
</dbReference>
<dbReference type="InParanoid" id="A0A0G4GQE7"/>
<dbReference type="VEuPathDB" id="CryptoDB:Vbra_18351"/>
<keyword evidence="2" id="KW-0732">Signal</keyword>
<feature type="compositionally biased region" description="Polar residues" evidence="1">
    <location>
        <begin position="396"/>
        <end position="407"/>
    </location>
</feature>
<dbReference type="Gene3D" id="2.40.10.10">
    <property type="entry name" value="Trypsin-like serine proteases"/>
    <property type="match status" value="2"/>
</dbReference>
<dbReference type="AlphaFoldDB" id="A0A0G4GQE7"/>
<dbReference type="Proteomes" id="UP000041254">
    <property type="component" value="Unassembled WGS sequence"/>
</dbReference>
<keyword evidence="4" id="KW-1185">Reference proteome</keyword>
<dbReference type="PANTHER" id="PTHR43019">
    <property type="entry name" value="SERINE ENDOPROTEASE DEGS"/>
    <property type="match status" value="1"/>
</dbReference>
<name>A0A0G4GQE7_VITBC</name>
<evidence type="ECO:0000313" key="3">
    <source>
        <dbReference type="EMBL" id="CEM32682.1"/>
    </source>
</evidence>
<feature type="region of interest" description="Disordered" evidence="1">
    <location>
        <begin position="396"/>
        <end position="454"/>
    </location>
</feature>
<evidence type="ECO:0000256" key="1">
    <source>
        <dbReference type="SAM" id="MobiDB-lite"/>
    </source>
</evidence>
<dbReference type="STRING" id="1169540.A0A0G4GQE7"/>
<dbReference type="InterPro" id="IPR043504">
    <property type="entry name" value="Peptidase_S1_PA_chymotrypsin"/>
</dbReference>
<feature type="compositionally biased region" description="Basic and acidic residues" evidence="1">
    <location>
        <begin position="116"/>
        <end position="132"/>
    </location>
</feature>
<dbReference type="PANTHER" id="PTHR43019:SF23">
    <property type="entry name" value="PROTEASE DO-LIKE 5, CHLOROPLASTIC"/>
    <property type="match status" value="1"/>
</dbReference>